<comment type="caution">
    <text evidence="1">The sequence shown here is derived from an EMBL/GenBank/DDBJ whole genome shotgun (WGS) entry which is preliminary data.</text>
</comment>
<dbReference type="AlphaFoldDB" id="A0A7W8F4B2"/>
<evidence type="ECO:0000313" key="2">
    <source>
        <dbReference type="EMBL" id="MBB5123137.1"/>
    </source>
</evidence>
<evidence type="ECO:0000313" key="1">
    <source>
        <dbReference type="EMBL" id="MBB5122688.1"/>
    </source>
</evidence>
<evidence type="ECO:0000313" key="3">
    <source>
        <dbReference type="Proteomes" id="UP000528608"/>
    </source>
</evidence>
<reference evidence="1 3" key="1">
    <citation type="submission" date="2020-08" db="EMBL/GenBank/DDBJ databases">
        <title>Genomic Encyclopedia of Type Strains, Phase III (KMG-III): the genomes of soil and plant-associated and newly described type strains.</title>
        <authorList>
            <person name="Whitman W."/>
        </authorList>
    </citation>
    <scope>NUCLEOTIDE SEQUENCE [LARGE SCALE GENOMIC DNA]</scope>
    <source>
        <strain evidence="1 3">CECT 3259</strain>
    </source>
</reference>
<dbReference type="Proteomes" id="UP000528608">
    <property type="component" value="Unassembled WGS sequence"/>
</dbReference>
<gene>
    <name evidence="1" type="ORF">FHS36_006161</name>
    <name evidence="2" type="ORF">FHS36_006616</name>
</gene>
<sequence length="31" mass="3127">MATAPSVSYSMTVRLEVPASGTAVSQLTTAV</sequence>
<name>A0A7W8F4B2_STREU</name>
<organism evidence="1 3">
    <name type="scientific">Streptomyces eurocidicus</name>
    <name type="common">Streptoverticillium eurocidicus</name>
    <dbReference type="NCBI Taxonomy" id="66423"/>
    <lineage>
        <taxon>Bacteria</taxon>
        <taxon>Bacillati</taxon>
        <taxon>Actinomycetota</taxon>
        <taxon>Actinomycetes</taxon>
        <taxon>Kitasatosporales</taxon>
        <taxon>Streptomycetaceae</taxon>
        <taxon>Streptomyces</taxon>
    </lineage>
</organism>
<protein>
    <submittedName>
        <fullName evidence="1">Uncharacterized protein</fullName>
    </submittedName>
</protein>
<dbReference type="EMBL" id="JACHJF010000031">
    <property type="protein sequence ID" value="MBB5122688.1"/>
    <property type="molecule type" value="Genomic_DNA"/>
</dbReference>
<accession>A0A7W8F4B2</accession>
<feature type="non-terminal residue" evidence="1">
    <location>
        <position position="31"/>
    </location>
</feature>
<proteinExistence type="predicted"/>
<dbReference type="EMBL" id="JACHJF010000044">
    <property type="protein sequence ID" value="MBB5123137.1"/>
    <property type="molecule type" value="Genomic_DNA"/>
</dbReference>